<dbReference type="KEGG" id="adu:107474047"/>
<feature type="compositionally biased region" description="Acidic residues" evidence="1">
    <location>
        <begin position="182"/>
        <end position="202"/>
    </location>
</feature>
<organism evidence="3 4">
    <name type="scientific">Arachis duranensis</name>
    <name type="common">Wild peanut</name>
    <dbReference type="NCBI Taxonomy" id="130453"/>
    <lineage>
        <taxon>Eukaryota</taxon>
        <taxon>Viridiplantae</taxon>
        <taxon>Streptophyta</taxon>
        <taxon>Embryophyta</taxon>
        <taxon>Tracheophyta</taxon>
        <taxon>Spermatophyta</taxon>
        <taxon>Magnoliopsida</taxon>
        <taxon>eudicotyledons</taxon>
        <taxon>Gunneridae</taxon>
        <taxon>Pentapetalae</taxon>
        <taxon>rosids</taxon>
        <taxon>fabids</taxon>
        <taxon>Fabales</taxon>
        <taxon>Fabaceae</taxon>
        <taxon>Papilionoideae</taxon>
        <taxon>50 kb inversion clade</taxon>
        <taxon>dalbergioids sensu lato</taxon>
        <taxon>Dalbergieae</taxon>
        <taxon>Pterocarpus clade</taxon>
        <taxon>Arachis</taxon>
    </lineage>
</organism>
<accession>A0A6P4CD76</accession>
<name>A0A6P4CD76_ARADU</name>
<feature type="region of interest" description="Disordered" evidence="1">
    <location>
        <begin position="177"/>
        <end position="227"/>
    </location>
</feature>
<reference evidence="4" key="2">
    <citation type="submission" date="2025-08" db="UniProtKB">
        <authorList>
            <consortium name="RefSeq"/>
        </authorList>
    </citation>
    <scope>IDENTIFICATION</scope>
    <source>
        <tissue evidence="4">Whole plant</tissue>
    </source>
</reference>
<gene>
    <name evidence="4" type="primary">LOC107474047</name>
</gene>
<dbReference type="GeneID" id="107474047"/>
<proteinExistence type="predicted"/>
<keyword evidence="3" id="KW-1185">Reference proteome</keyword>
<dbReference type="RefSeq" id="XP_015949119.1">
    <property type="nucleotide sequence ID" value="XM_016093633.1"/>
</dbReference>
<dbReference type="Pfam" id="PF03108">
    <property type="entry name" value="DBD_Tnp_Mut"/>
    <property type="match status" value="1"/>
</dbReference>
<reference evidence="3" key="1">
    <citation type="journal article" date="2016" name="Nat. Genet.">
        <title>The genome sequences of Arachis duranensis and Arachis ipaensis, the diploid ancestors of cultivated peanut.</title>
        <authorList>
            <person name="Bertioli D.J."/>
            <person name="Cannon S.B."/>
            <person name="Froenicke L."/>
            <person name="Huang G."/>
            <person name="Farmer A.D."/>
            <person name="Cannon E.K."/>
            <person name="Liu X."/>
            <person name="Gao D."/>
            <person name="Clevenger J."/>
            <person name="Dash S."/>
            <person name="Ren L."/>
            <person name="Moretzsohn M.C."/>
            <person name="Shirasawa K."/>
            <person name="Huang W."/>
            <person name="Vidigal B."/>
            <person name="Abernathy B."/>
            <person name="Chu Y."/>
            <person name="Niederhuth C.E."/>
            <person name="Umale P."/>
            <person name="Araujo A.C."/>
            <person name="Kozik A."/>
            <person name="Kim K.D."/>
            <person name="Burow M.D."/>
            <person name="Varshney R.K."/>
            <person name="Wang X."/>
            <person name="Zhang X."/>
            <person name="Barkley N."/>
            <person name="Guimaraes P.M."/>
            <person name="Isobe S."/>
            <person name="Guo B."/>
            <person name="Liao B."/>
            <person name="Stalker H.T."/>
            <person name="Schmitz R.J."/>
            <person name="Scheffler B.E."/>
            <person name="Leal-Bertioli S.C."/>
            <person name="Xun X."/>
            <person name="Jackson S.A."/>
            <person name="Michelmore R."/>
            <person name="Ozias-Akins P."/>
        </authorList>
    </citation>
    <scope>NUCLEOTIDE SEQUENCE [LARGE SCALE GENOMIC DNA]</scope>
    <source>
        <strain evidence="3">cv. V14167</strain>
    </source>
</reference>
<evidence type="ECO:0000256" key="1">
    <source>
        <dbReference type="SAM" id="MobiDB-lite"/>
    </source>
</evidence>
<dbReference type="Proteomes" id="UP000515211">
    <property type="component" value="Chromosome 2"/>
</dbReference>
<evidence type="ECO:0000313" key="3">
    <source>
        <dbReference type="Proteomes" id="UP000515211"/>
    </source>
</evidence>
<evidence type="ECO:0000259" key="2">
    <source>
        <dbReference type="Pfam" id="PF03108"/>
    </source>
</evidence>
<sequence length="317" mass="34197">MASEESFVVLVYHRGSIKRKTRSSVKFTDKDPLCIIVRPTTRYEDLVSSVLLKLGVEAVKRETMKYDCFTIGSDEDLQVMFHCRRQFPEVRTPKLLAKLVDAVSNSGGSNRNTTTLATVAGSSSRPAVASSSVPAYEPPVQHVASPSFAVDLNGSVGNEVGEGEYLRTSLQCAVPAGVGDGFLDDPEDDDVEPDMIADDSGDDVGASEPAGAGGGSSSGTQQYPPHFSSLDLDAMRQEWVPGQPTGFGARDAEGSAGLTEFQVGQQFPDKEEALLSVKTYSIRRGIQYKVVESDYRQYVGKCSEFGNGCTWLIRLSL</sequence>
<evidence type="ECO:0000313" key="4">
    <source>
        <dbReference type="RefSeq" id="XP_015949119.1"/>
    </source>
</evidence>
<feature type="domain" description="Transposase MuDR plant" evidence="2">
    <location>
        <begin position="261"/>
        <end position="316"/>
    </location>
</feature>
<protein>
    <submittedName>
        <fullName evidence="4">Uncharacterized protein LOC107474047</fullName>
    </submittedName>
</protein>
<dbReference type="AlphaFoldDB" id="A0A6P4CD76"/>
<dbReference type="InterPro" id="IPR004332">
    <property type="entry name" value="Transposase_MuDR"/>
</dbReference>